<protein>
    <submittedName>
        <fullName evidence="2">Uncharacterized protein</fullName>
    </submittedName>
</protein>
<comment type="caution">
    <text evidence="2">The sequence shown here is derived from an EMBL/GenBank/DDBJ whole genome shotgun (WGS) entry which is preliminary data.</text>
</comment>
<dbReference type="EMBL" id="AGUE01000066">
    <property type="protein sequence ID" value="EHL01037.1"/>
    <property type="molecule type" value="Genomic_DNA"/>
</dbReference>
<dbReference type="InParanoid" id="H0EKA4"/>
<dbReference type="HOGENOM" id="CLU_3106526_0_0_1"/>
<reference evidence="2 3" key="1">
    <citation type="journal article" date="2012" name="Eukaryot. Cell">
        <title>Genome sequence of the fungus Glarea lozoyensis: the first genome sequence of a species from the Helotiaceae family.</title>
        <authorList>
            <person name="Youssar L."/>
            <person name="Gruening B.A."/>
            <person name="Erxleben A."/>
            <person name="Guenther S."/>
            <person name="Huettel W."/>
        </authorList>
    </citation>
    <scope>NUCLEOTIDE SEQUENCE [LARGE SCALE GENOMIC DNA]</scope>
    <source>
        <strain evidence="3">ATCC 74030 / MF5533</strain>
    </source>
</reference>
<evidence type="ECO:0000313" key="3">
    <source>
        <dbReference type="Proteomes" id="UP000005446"/>
    </source>
</evidence>
<feature type="region of interest" description="Disordered" evidence="1">
    <location>
        <begin position="1"/>
        <end position="51"/>
    </location>
</feature>
<accession>H0EKA4</accession>
<proteinExistence type="predicted"/>
<sequence>MDVKRISGAAKMSSSGGPGRKVSVNECWRGGHSNKLHYGTTKKATEKATQK</sequence>
<gene>
    <name evidence="2" type="ORF">M7I_2998</name>
</gene>
<dbReference type="AlphaFoldDB" id="H0EKA4"/>
<keyword evidence="3" id="KW-1185">Reference proteome</keyword>
<evidence type="ECO:0000256" key="1">
    <source>
        <dbReference type="SAM" id="MobiDB-lite"/>
    </source>
</evidence>
<name>H0EKA4_GLAL7</name>
<evidence type="ECO:0000313" key="2">
    <source>
        <dbReference type="EMBL" id="EHL01037.1"/>
    </source>
</evidence>
<organism evidence="2 3">
    <name type="scientific">Glarea lozoyensis (strain ATCC 74030 / MF5533)</name>
    <dbReference type="NCBI Taxonomy" id="1104152"/>
    <lineage>
        <taxon>Eukaryota</taxon>
        <taxon>Fungi</taxon>
        <taxon>Dikarya</taxon>
        <taxon>Ascomycota</taxon>
        <taxon>Pezizomycotina</taxon>
        <taxon>Leotiomycetes</taxon>
        <taxon>Helotiales</taxon>
        <taxon>Helotiaceae</taxon>
        <taxon>Glarea</taxon>
    </lineage>
</organism>
<dbReference type="Proteomes" id="UP000005446">
    <property type="component" value="Unassembled WGS sequence"/>
</dbReference>